<gene>
    <name evidence="2" type="ordered locus">MHC_04445</name>
</gene>
<proteinExistence type="predicted"/>
<accession>H6N7X3</accession>
<dbReference type="OrthoDB" id="9835053at2"/>
<dbReference type="EMBL" id="CP003199">
    <property type="protein sequence ID" value="AEW45745.2"/>
    <property type="molecule type" value="Genomic_DNA"/>
</dbReference>
<dbReference type="KEGG" id="mhe:MHC_04445"/>
<evidence type="ECO:0000313" key="2">
    <source>
        <dbReference type="EMBL" id="AEW45745.2"/>
    </source>
</evidence>
<name>H6N7X3_MYCHN</name>
<dbReference type="STRING" id="1111676.MHC_04445"/>
<dbReference type="AlphaFoldDB" id="H6N7X3"/>
<feature type="transmembrane region" description="Helical" evidence="1">
    <location>
        <begin position="6"/>
        <end position="28"/>
    </location>
</feature>
<keyword evidence="3" id="KW-1185">Reference proteome</keyword>
<organism evidence="2 3">
    <name type="scientific">Mycoplasma haemocanis (strain Illinois)</name>
    <dbReference type="NCBI Taxonomy" id="1111676"/>
    <lineage>
        <taxon>Bacteria</taxon>
        <taxon>Bacillati</taxon>
        <taxon>Mycoplasmatota</taxon>
        <taxon>Mollicutes</taxon>
        <taxon>Mycoplasmataceae</taxon>
        <taxon>Mycoplasma</taxon>
    </lineage>
</organism>
<evidence type="ECO:0000313" key="3">
    <source>
        <dbReference type="Proteomes" id="UP000009135"/>
    </source>
</evidence>
<evidence type="ECO:0000256" key="1">
    <source>
        <dbReference type="SAM" id="Phobius"/>
    </source>
</evidence>
<keyword evidence="1" id="KW-0812">Transmembrane</keyword>
<protein>
    <submittedName>
        <fullName evidence="2">Uncharacterized protein</fullName>
    </submittedName>
</protein>
<dbReference type="Proteomes" id="UP000009135">
    <property type="component" value="Chromosome"/>
</dbReference>
<sequence>MPCLRGSNLVVCCIFGGCISFSASRVGWWLSRPRMTPMDLGYRLVSDSSNPDEMYGHILERNKFELGRLLIAEDKEELKAFCRKWQGNPPSWQLENVIKYCTVPSNK</sequence>
<reference evidence="2 3" key="1">
    <citation type="journal article" date="2012" name="J. Bacteriol.">
        <title>Complete genome sequence of Mycoplasma haemocanis strain Illinois.</title>
        <authorList>
            <person name="do Nascimento N.C."/>
            <person name="Guimaraes A.M."/>
            <person name="Santos A.P."/>
            <person name="Sanmiguel P.J."/>
            <person name="Messick J.B."/>
        </authorList>
    </citation>
    <scope>NUCLEOTIDE SEQUENCE [LARGE SCALE GENOMIC DNA]</scope>
    <source>
        <strain evidence="2 3">Illinois</strain>
    </source>
</reference>
<keyword evidence="1" id="KW-1133">Transmembrane helix</keyword>
<dbReference type="HOGENOM" id="CLU_2220228_0_0_14"/>
<keyword evidence="1" id="KW-0472">Membrane</keyword>
<dbReference type="PROSITE" id="PS51257">
    <property type="entry name" value="PROKAR_LIPOPROTEIN"/>
    <property type="match status" value="1"/>
</dbReference>